<dbReference type="InterPro" id="IPR006085">
    <property type="entry name" value="XPG_DNA_repair_N"/>
</dbReference>
<feature type="compositionally biased region" description="Low complexity" evidence="3">
    <location>
        <begin position="597"/>
        <end position="609"/>
    </location>
</feature>
<keyword evidence="1" id="KW-0540">Nuclease</keyword>
<dbReference type="Gene3D" id="3.40.50.1010">
    <property type="entry name" value="5'-nuclease"/>
    <property type="match status" value="2"/>
</dbReference>
<evidence type="ECO:0000313" key="6">
    <source>
        <dbReference type="EMBL" id="TEB30544.1"/>
    </source>
</evidence>
<dbReference type="SMART" id="SM00485">
    <property type="entry name" value="XPGN"/>
    <property type="match status" value="1"/>
</dbReference>
<dbReference type="PANTHER" id="PTHR11081:SF75">
    <property type="entry name" value="ENDONUCLEASE, PUTATIVE (AFU_ORTHOLOGUE AFUA_3G13260)-RELATED"/>
    <property type="match status" value="1"/>
</dbReference>
<dbReference type="GO" id="GO:0008821">
    <property type="term" value="F:crossover junction DNA endonuclease activity"/>
    <property type="evidence" value="ECO:0007669"/>
    <property type="project" value="InterPro"/>
</dbReference>
<sequence>MGVPGLWDVIRPSGKVRSLTHLAVTEGFEKNPQGVRGYRIGIDASIWSVHMEYGKEGENPHLRTLFFRCATLMKSPFLPLFVFDGPKRPDFKRGKKINKAPHKLIPSMKLIIEAFGFEHRTAPGEAEAELAYLNQLGVIDGVLSDDVDNFLFGATTVIRNPSNNLSGNKSNPALNALGKDDKNHTLVFKFSDFSEHPDIGLTRGGLILIGLLSGGDYHTGLARCGMKTAVGLAKCGFGDALLQAVTTLSQDRLSDFLNSWRTEVRLEIQTNARGLIGRKSPALAKCLRNDFPDIDVVMSYVNPVTSATMGKPYRPGDIRWDREPDISKIAGICESFFEWGYKESIIKRFRTVIWHSAVLRILRRAVLNIETGNKIKPSSRPQIFNTPSKSGRRLDPSTCGTPSKMIAKYFSHLGIGERGDDDDDEGDPLIVKIHSSRKHAYTDGILEYRLEISPAQLVHLVELGIKGTREKPVDEWEDEEEKQDKEAKEEAAKDPLDHMRMWMPACMVEIVEPTLVEAFNEVEAKKAAKKANKGQGRGRKKAEEGTDGDDTATSPTKSKKAPVPKKKAPAKVSDDEEDVLPTSPPRRKATTNSRPPAATSKSKASTSAKTKARVVGSMRLTAPGLSSDDDNSDAELPSPSRLFASGLRQPSRNSALPTRSDRALDAFDSGSEIAPSPPSTRRTGVKDLTGRNNSSRLTSVSTTGGSTITGFFPASKPSARNISAATEKPRESTRATKPNALAGPSKKAPLAPVQLKFFDDYDLSVEGGANESFNSDDLFSRTPSPQKPGTSKLAHEINFEDDELPVLFPALPAAPNVKGGSVGPSVFSSPSKSRSHHQRTLSISDSDSDSRDRYRKSPRKSASHYTPASSKAPRRAASPTPQPRNSSKGILAPGLPKKPAPKTGMNLAMIKKKIDLKSLPVYEVSSDDDEDDADDSEVEEVAVASARSLATAESSKSGTKAGVSGSSNIRSDVPPLMGRGRTSHGRGWPAVKGFSSI</sequence>
<dbReference type="Pfam" id="PF18380">
    <property type="entry name" value="GEN1_C"/>
    <property type="match status" value="1"/>
</dbReference>
<feature type="compositionally biased region" description="Low complexity" evidence="3">
    <location>
        <begin position="866"/>
        <end position="879"/>
    </location>
</feature>
<dbReference type="SMART" id="SM00484">
    <property type="entry name" value="XPGI"/>
    <property type="match status" value="1"/>
</dbReference>
<feature type="compositionally biased region" description="Polar residues" evidence="3">
    <location>
        <begin position="771"/>
        <end position="789"/>
    </location>
</feature>
<feature type="compositionally biased region" description="Basic and acidic residues" evidence="3">
    <location>
        <begin position="482"/>
        <end position="496"/>
    </location>
</feature>
<dbReference type="InterPro" id="IPR036279">
    <property type="entry name" value="5-3_exonuclease_C_sf"/>
</dbReference>
<gene>
    <name evidence="6" type="ORF">FA13DRAFT_1664182</name>
</gene>
<dbReference type="Pfam" id="PF00752">
    <property type="entry name" value="XPG_N"/>
    <property type="match status" value="1"/>
</dbReference>
<dbReference type="GO" id="GO:0017108">
    <property type="term" value="F:5'-flap endonuclease activity"/>
    <property type="evidence" value="ECO:0007669"/>
    <property type="project" value="TreeGrafter"/>
</dbReference>
<feature type="region of interest" description="Disordered" evidence="3">
    <location>
        <begin position="472"/>
        <end position="496"/>
    </location>
</feature>
<dbReference type="STRING" id="71717.A0A4Y7T9A8"/>
<feature type="compositionally biased region" description="Polar residues" evidence="3">
    <location>
        <begin position="648"/>
        <end position="657"/>
    </location>
</feature>
<dbReference type="Proteomes" id="UP000298030">
    <property type="component" value="Unassembled WGS sequence"/>
</dbReference>
<evidence type="ECO:0000259" key="5">
    <source>
        <dbReference type="SMART" id="SM00485"/>
    </source>
</evidence>
<comment type="caution">
    <text evidence="6">The sequence shown here is derived from an EMBL/GenBank/DDBJ whole genome shotgun (WGS) entry which is preliminary data.</text>
</comment>
<dbReference type="EMBL" id="QPFP01000022">
    <property type="protein sequence ID" value="TEB30544.1"/>
    <property type="molecule type" value="Genomic_DNA"/>
</dbReference>
<feature type="compositionally biased region" description="Low complexity" evidence="3">
    <location>
        <begin position="811"/>
        <end position="832"/>
    </location>
</feature>
<dbReference type="OrthoDB" id="2959108at2759"/>
<protein>
    <recommendedName>
        <fullName evidence="8">XPG-I domain-containing protein</fullName>
    </recommendedName>
</protein>
<dbReference type="InterPro" id="IPR006084">
    <property type="entry name" value="XPG/Rad2"/>
</dbReference>
<dbReference type="GO" id="GO:0006281">
    <property type="term" value="P:DNA repair"/>
    <property type="evidence" value="ECO:0007669"/>
    <property type="project" value="UniProtKB-ARBA"/>
</dbReference>
<organism evidence="6 7">
    <name type="scientific">Coprinellus micaceus</name>
    <name type="common">Glistening ink-cap mushroom</name>
    <name type="synonym">Coprinus micaceus</name>
    <dbReference type="NCBI Taxonomy" id="71717"/>
    <lineage>
        <taxon>Eukaryota</taxon>
        <taxon>Fungi</taxon>
        <taxon>Dikarya</taxon>
        <taxon>Basidiomycota</taxon>
        <taxon>Agaricomycotina</taxon>
        <taxon>Agaricomycetes</taxon>
        <taxon>Agaricomycetidae</taxon>
        <taxon>Agaricales</taxon>
        <taxon>Agaricineae</taxon>
        <taxon>Psathyrellaceae</taxon>
        <taxon>Coprinellus</taxon>
    </lineage>
</organism>
<dbReference type="AlphaFoldDB" id="A0A4Y7T9A8"/>
<dbReference type="InterPro" id="IPR041177">
    <property type="entry name" value="GEN1_C"/>
</dbReference>
<dbReference type="SUPFAM" id="SSF47807">
    <property type="entry name" value="5' to 3' exonuclease, C-terminal subdomain"/>
    <property type="match status" value="1"/>
</dbReference>
<feature type="compositionally biased region" description="Polar residues" evidence="3">
    <location>
        <begin position="379"/>
        <end position="389"/>
    </location>
</feature>
<reference evidence="6 7" key="1">
    <citation type="journal article" date="2019" name="Nat. Ecol. Evol.">
        <title>Megaphylogeny resolves global patterns of mushroom evolution.</title>
        <authorList>
            <person name="Varga T."/>
            <person name="Krizsan K."/>
            <person name="Foldi C."/>
            <person name="Dima B."/>
            <person name="Sanchez-Garcia M."/>
            <person name="Sanchez-Ramirez S."/>
            <person name="Szollosi G.J."/>
            <person name="Szarkandi J.G."/>
            <person name="Papp V."/>
            <person name="Albert L."/>
            <person name="Andreopoulos W."/>
            <person name="Angelini C."/>
            <person name="Antonin V."/>
            <person name="Barry K.W."/>
            <person name="Bougher N.L."/>
            <person name="Buchanan P."/>
            <person name="Buyck B."/>
            <person name="Bense V."/>
            <person name="Catcheside P."/>
            <person name="Chovatia M."/>
            <person name="Cooper J."/>
            <person name="Damon W."/>
            <person name="Desjardin D."/>
            <person name="Finy P."/>
            <person name="Geml J."/>
            <person name="Haridas S."/>
            <person name="Hughes K."/>
            <person name="Justo A."/>
            <person name="Karasinski D."/>
            <person name="Kautmanova I."/>
            <person name="Kiss B."/>
            <person name="Kocsube S."/>
            <person name="Kotiranta H."/>
            <person name="LaButti K.M."/>
            <person name="Lechner B.E."/>
            <person name="Liimatainen K."/>
            <person name="Lipzen A."/>
            <person name="Lukacs Z."/>
            <person name="Mihaltcheva S."/>
            <person name="Morgado L.N."/>
            <person name="Niskanen T."/>
            <person name="Noordeloos M.E."/>
            <person name="Ohm R.A."/>
            <person name="Ortiz-Santana B."/>
            <person name="Ovrebo C."/>
            <person name="Racz N."/>
            <person name="Riley R."/>
            <person name="Savchenko A."/>
            <person name="Shiryaev A."/>
            <person name="Soop K."/>
            <person name="Spirin V."/>
            <person name="Szebenyi C."/>
            <person name="Tomsovsky M."/>
            <person name="Tulloss R.E."/>
            <person name="Uehling J."/>
            <person name="Grigoriev I.V."/>
            <person name="Vagvolgyi C."/>
            <person name="Papp T."/>
            <person name="Martin F.M."/>
            <person name="Miettinen O."/>
            <person name="Hibbett D.S."/>
            <person name="Nagy L.G."/>
        </authorList>
    </citation>
    <scope>NUCLEOTIDE SEQUENCE [LARGE SCALE GENOMIC DNA]</scope>
    <source>
        <strain evidence="6 7">FP101781</strain>
    </source>
</reference>
<feature type="compositionally biased region" description="Basic residues" evidence="3">
    <location>
        <begin position="853"/>
        <end position="862"/>
    </location>
</feature>
<feature type="compositionally biased region" description="Basic residues" evidence="3">
    <location>
        <begin position="527"/>
        <end position="540"/>
    </location>
</feature>
<name>A0A4Y7T9A8_COPMI</name>
<dbReference type="PANTHER" id="PTHR11081">
    <property type="entry name" value="FLAP ENDONUCLEASE FAMILY MEMBER"/>
    <property type="match status" value="1"/>
</dbReference>
<feature type="compositionally biased region" description="Low complexity" evidence="3">
    <location>
        <begin position="694"/>
        <end position="710"/>
    </location>
</feature>
<keyword evidence="2" id="KW-0378">Hydrolase</keyword>
<feature type="compositionally biased region" description="Acidic residues" evidence="3">
    <location>
        <begin position="925"/>
        <end position="940"/>
    </location>
</feature>
<feature type="compositionally biased region" description="Polar residues" evidence="3">
    <location>
        <begin position="951"/>
        <end position="970"/>
    </location>
</feature>
<evidence type="ECO:0000313" key="7">
    <source>
        <dbReference type="Proteomes" id="UP000298030"/>
    </source>
</evidence>
<feature type="domain" description="XPG N-terminal" evidence="5">
    <location>
        <begin position="1"/>
        <end position="100"/>
    </location>
</feature>
<evidence type="ECO:0008006" key="8">
    <source>
        <dbReference type="Google" id="ProtNLM"/>
    </source>
</evidence>
<dbReference type="PRINTS" id="PR00853">
    <property type="entry name" value="XPGRADSUPER"/>
</dbReference>
<dbReference type="InterPro" id="IPR006086">
    <property type="entry name" value="XPG-I_dom"/>
</dbReference>
<feature type="region of interest" description="Disordered" evidence="3">
    <location>
        <begin position="919"/>
        <end position="997"/>
    </location>
</feature>
<dbReference type="InterPro" id="IPR029060">
    <property type="entry name" value="PIN-like_dom_sf"/>
</dbReference>
<feature type="compositionally biased region" description="Basic residues" evidence="3">
    <location>
        <begin position="557"/>
        <end position="569"/>
    </location>
</feature>
<accession>A0A4Y7T9A8</accession>
<feature type="region of interest" description="Disordered" evidence="3">
    <location>
        <begin position="527"/>
        <end position="747"/>
    </location>
</feature>
<proteinExistence type="predicted"/>
<dbReference type="InterPro" id="IPR037316">
    <property type="entry name" value="Yen1_H3TH"/>
</dbReference>
<feature type="region of interest" description="Disordered" evidence="3">
    <location>
        <begin position="378"/>
        <end position="398"/>
    </location>
</feature>
<dbReference type="CDD" id="cd09906">
    <property type="entry name" value="H3TH_YEN1"/>
    <property type="match status" value="1"/>
</dbReference>
<feature type="domain" description="XPG-I" evidence="4">
    <location>
        <begin position="113"/>
        <end position="192"/>
    </location>
</feature>
<dbReference type="SUPFAM" id="SSF88723">
    <property type="entry name" value="PIN domain-like"/>
    <property type="match status" value="1"/>
</dbReference>
<feature type="region of interest" description="Disordered" evidence="3">
    <location>
        <begin position="769"/>
        <end position="797"/>
    </location>
</feature>
<dbReference type="CDD" id="cd09870">
    <property type="entry name" value="PIN_YEN1"/>
    <property type="match status" value="1"/>
</dbReference>
<keyword evidence="7" id="KW-1185">Reference proteome</keyword>
<dbReference type="Pfam" id="PF00867">
    <property type="entry name" value="XPG_I"/>
    <property type="match status" value="1"/>
</dbReference>
<feature type="region of interest" description="Disordered" evidence="3">
    <location>
        <begin position="811"/>
        <end position="906"/>
    </location>
</feature>
<evidence type="ECO:0000259" key="4">
    <source>
        <dbReference type="SMART" id="SM00484"/>
    </source>
</evidence>
<evidence type="ECO:0000256" key="2">
    <source>
        <dbReference type="ARBA" id="ARBA00022801"/>
    </source>
</evidence>
<evidence type="ECO:0000256" key="3">
    <source>
        <dbReference type="SAM" id="MobiDB-lite"/>
    </source>
</evidence>
<evidence type="ECO:0000256" key="1">
    <source>
        <dbReference type="ARBA" id="ARBA00022722"/>
    </source>
</evidence>